<dbReference type="PANTHER" id="PTHR24148:SF64">
    <property type="entry name" value="HETEROKARYON INCOMPATIBILITY DOMAIN-CONTAINING PROTEIN"/>
    <property type="match status" value="1"/>
</dbReference>
<evidence type="ECO:0000313" key="4">
    <source>
        <dbReference type="Proteomes" id="UP000566819"/>
    </source>
</evidence>
<feature type="region of interest" description="Disordered" evidence="1">
    <location>
        <begin position="1"/>
        <end position="43"/>
    </location>
</feature>
<sequence>MPRSKTRSSSEMPDAPGKESDDDISSDEAPEQPLRIGLPKRVKREHIETMEPLSETPQPIPVGKRDQPPAFAYLPLGEKDFRLICLKPGRKDETVVCSFQTVSVDNPGEYQAISYYWGGSDPAWKDSVKIELEDSQKKVHAVFIRSNLCGALKSLRRPTEVRKFWVDALCINRSNPEETNHQVSMKLRIFHAAKNQCFWLGDDETFKAGLSFITKILDLAKIDSLVRDDLSVDGWSAFVALLKNVTFSRLWMVQEVTVAKNTTLHCGGQAIQYADFVDAVAMFVSCRDELVRLFRKNKENYMELIDRKITVATRFIDVTQNTLRTLRPEGSNPIIERRLSLEALVSLLSDLTCTDHRDRIYSVLALAKDGLPPPDGMLMENSSALQNDQSLRIDYGRSLIDVYQDFVIHVIAQSQSLDIICRRWASAVPKRETKLPTWVRPLQSSLQPPFDTKSSERTDADSFVGLPGHKCYSASQNKPAQWEKKIDPHTNTLLALSVKGFKMDTITQLGPRASEGNILYEWLELGGCRLSDNGDIVPDKFWRTLVGDRGPHCADAPSWYHRALLYCLSHSMGNVDINTNRLIAEYEAESKLVVDFLRRVQSVIWNRKFLVCGKGDWVGLAPMAAQIGDVICVLYGCSVPVLLRPSSISNPDYWSVVGECYVHGIMDGEAMNPSGMDRDDEF</sequence>
<evidence type="ECO:0000256" key="1">
    <source>
        <dbReference type="SAM" id="MobiDB-lite"/>
    </source>
</evidence>
<keyword evidence="4" id="KW-1185">Reference proteome</keyword>
<organism evidence="3 4">
    <name type="scientific">Cudoniella acicularis</name>
    <dbReference type="NCBI Taxonomy" id="354080"/>
    <lineage>
        <taxon>Eukaryota</taxon>
        <taxon>Fungi</taxon>
        <taxon>Dikarya</taxon>
        <taxon>Ascomycota</taxon>
        <taxon>Pezizomycotina</taxon>
        <taxon>Leotiomycetes</taxon>
        <taxon>Helotiales</taxon>
        <taxon>Tricladiaceae</taxon>
        <taxon>Cudoniella</taxon>
    </lineage>
</organism>
<protein>
    <recommendedName>
        <fullName evidence="2">Heterokaryon incompatibility domain-containing protein</fullName>
    </recommendedName>
</protein>
<dbReference type="Proteomes" id="UP000566819">
    <property type="component" value="Unassembled WGS sequence"/>
</dbReference>
<feature type="domain" description="Heterokaryon incompatibility" evidence="2">
    <location>
        <begin position="110"/>
        <end position="255"/>
    </location>
</feature>
<proteinExistence type="predicted"/>
<evidence type="ECO:0000259" key="2">
    <source>
        <dbReference type="Pfam" id="PF06985"/>
    </source>
</evidence>
<feature type="compositionally biased region" description="Acidic residues" evidence="1">
    <location>
        <begin position="20"/>
        <end position="30"/>
    </location>
</feature>
<evidence type="ECO:0000313" key="3">
    <source>
        <dbReference type="EMBL" id="KAF4628674.1"/>
    </source>
</evidence>
<name>A0A8H4RHC7_9HELO</name>
<dbReference type="InterPro" id="IPR052895">
    <property type="entry name" value="HetReg/Transcr_Mod"/>
</dbReference>
<comment type="caution">
    <text evidence="3">The sequence shown here is derived from an EMBL/GenBank/DDBJ whole genome shotgun (WGS) entry which is preliminary data.</text>
</comment>
<dbReference type="InterPro" id="IPR010730">
    <property type="entry name" value="HET"/>
</dbReference>
<dbReference type="OrthoDB" id="3477286at2759"/>
<gene>
    <name evidence="3" type="ORF">G7Y89_g9475</name>
</gene>
<dbReference type="PANTHER" id="PTHR24148">
    <property type="entry name" value="ANKYRIN REPEAT DOMAIN-CONTAINING PROTEIN 39 HOMOLOG-RELATED"/>
    <property type="match status" value="1"/>
</dbReference>
<dbReference type="AlphaFoldDB" id="A0A8H4RHC7"/>
<accession>A0A8H4RHC7</accession>
<dbReference type="Pfam" id="PF26639">
    <property type="entry name" value="Het-6_barrel"/>
    <property type="match status" value="1"/>
</dbReference>
<dbReference type="EMBL" id="JAAMPI010000778">
    <property type="protein sequence ID" value="KAF4628674.1"/>
    <property type="molecule type" value="Genomic_DNA"/>
</dbReference>
<reference evidence="3 4" key="1">
    <citation type="submission" date="2020-03" db="EMBL/GenBank/DDBJ databases">
        <title>Draft Genome Sequence of Cudoniella acicularis.</title>
        <authorList>
            <person name="Buettner E."/>
            <person name="Kellner H."/>
        </authorList>
    </citation>
    <scope>NUCLEOTIDE SEQUENCE [LARGE SCALE GENOMIC DNA]</scope>
    <source>
        <strain evidence="3 4">DSM 108380</strain>
    </source>
</reference>
<dbReference type="Pfam" id="PF06985">
    <property type="entry name" value="HET"/>
    <property type="match status" value="1"/>
</dbReference>